<dbReference type="Proteomes" id="UP000253744">
    <property type="component" value="Plasmid pDrdI"/>
</dbReference>
<protein>
    <submittedName>
        <fullName evidence="1">Uncharacterized protein</fullName>
    </submittedName>
</protein>
<dbReference type="AlphaFoldDB" id="A0A345ILW7"/>
<geneLocation type="plasmid" evidence="2">
    <name>pdrdi</name>
</geneLocation>
<name>A0A345ILW7_9DEIO</name>
<dbReference type="EMBL" id="CP031163">
    <property type="protein sequence ID" value="AXH00690.1"/>
    <property type="molecule type" value="Genomic_DNA"/>
</dbReference>
<accession>A0A345ILW7</accession>
<dbReference type="KEGG" id="dwu:DVJ83_16175"/>
<evidence type="ECO:0000313" key="2">
    <source>
        <dbReference type="Proteomes" id="UP000253744"/>
    </source>
</evidence>
<sequence>MGLRVTFDGSGNMLRYSVMNTGTDTYRLEARDMRVLQRGMAVQSLLTLRDSVGGTAGTLGPRGAIIGTVEAQTMSKDPLTLNWKVRDGRGKSYNLSYTWTPQ</sequence>
<gene>
    <name evidence="1" type="ORF">DVJ83_16175</name>
</gene>
<reference evidence="1 2" key="1">
    <citation type="submission" date="2018-07" db="EMBL/GenBank/DDBJ databases">
        <title>Complete Genome and Methylome Analysis of Deinococcus wulumuqiensis NEB 479.</title>
        <authorList>
            <person name="Fomenkov A."/>
            <person name="Luyten Y."/>
            <person name="Vincze T."/>
            <person name="Anton B.P."/>
            <person name="Clark T."/>
            <person name="Roberts R.J."/>
            <person name="Morgan R.D."/>
        </authorList>
    </citation>
    <scope>NUCLEOTIDE SEQUENCE [LARGE SCALE GENOMIC DNA]</scope>
    <source>
        <strain evidence="1 2">NEB 479</strain>
        <plasmid evidence="2">Plasmid pdrdi</plasmid>
    </source>
</reference>
<organism evidence="1 2">
    <name type="scientific">Deinococcus wulumuqiensis</name>
    <dbReference type="NCBI Taxonomy" id="980427"/>
    <lineage>
        <taxon>Bacteria</taxon>
        <taxon>Thermotogati</taxon>
        <taxon>Deinococcota</taxon>
        <taxon>Deinococci</taxon>
        <taxon>Deinococcales</taxon>
        <taxon>Deinococcaceae</taxon>
        <taxon>Deinococcus</taxon>
    </lineage>
</organism>
<proteinExistence type="predicted"/>
<keyword evidence="1" id="KW-0614">Plasmid</keyword>
<evidence type="ECO:0000313" key="1">
    <source>
        <dbReference type="EMBL" id="AXH00690.1"/>
    </source>
</evidence>